<evidence type="ECO:0000313" key="1">
    <source>
        <dbReference type="EMBL" id="AYQ55659.1"/>
    </source>
</evidence>
<proteinExistence type="predicted"/>
<reference evidence="1 2" key="1">
    <citation type="submission" date="2016-10" db="EMBL/GenBank/DDBJ databases">
        <title>Complete genome of the TMA-utilizing, human hosted archaeon Methanomethylophilus alvus Gen. nov, sp. nov., strain Mx-05, derived from a pure culture.</title>
        <authorList>
            <person name="Brugere J.-F."/>
            <person name="Ben Hania W."/>
            <person name="Chaudhary P.P."/>
            <person name="Gaci N."/>
            <person name="Borrel G."/>
            <person name="Cao Van Tuat L."/>
            <person name="Fardeau M.-L."/>
            <person name="Harris H.M.B."/>
            <person name="O'Toole P.W."/>
            <person name="Ollivier B."/>
        </authorList>
    </citation>
    <scope>NUCLEOTIDE SEQUENCE [LARGE SCALE GENOMIC DNA]</scope>
    <source>
        <strain evidence="1 2">Mx-05</strain>
    </source>
</reference>
<protein>
    <submittedName>
        <fullName evidence="1">Uncharacterized protein</fullName>
    </submittedName>
</protein>
<accession>A0A3G3IIU8</accession>
<dbReference type="EMBL" id="CP017686">
    <property type="protein sequence ID" value="AYQ55659.1"/>
    <property type="molecule type" value="Genomic_DNA"/>
</dbReference>
<name>A0A3G3IIU8_9ARCH</name>
<gene>
    <name evidence="1" type="ORF">BKD89_07635</name>
</gene>
<sequence length="270" mass="31164">MKIDYVIPLTRIEKNDNMNDFKTKAKTGKDFAIILFDKVAEDVENTIIEISLDGMSLKTYLCEDSDTSLTIQPLSEGGYTYKITQLVNGNAYVSEGDFAIVSDIQSGSETRHIPFYEKFDKSDYYELVKFILPKWVTEGEEIHLAWKLEPELFENIHLGTRKCKESMKLIRNECLTPTTSDVSFSIQEFSDAMIYLEFMLKNGQIFGIKINGVMSEVHNIPYDRNAPKSYSIMWSQHWEDCGETQRVEVTNVVDVQDPRSNYRSNYIPHL</sequence>
<dbReference type="AlphaFoldDB" id="A0A3G3IIU8"/>
<dbReference type="Proteomes" id="UP000273278">
    <property type="component" value="Chromosome"/>
</dbReference>
<organism evidence="1 2">
    <name type="scientific">Methanomethylophilus alvi</name>
    <dbReference type="NCBI Taxonomy" id="1291540"/>
    <lineage>
        <taxon>Archaea</taxon>
        <taxon>Methanobacteriati</taxon>
        <taxon>Thermoplasmatota</taxon>
        <taxon>Thermoplasmata</taxon>
        <taxon>Methanomassiliicoccales</taxon>
        <taxon>Methanomethylophilaceae</taxon>
        <taxon>Methanomethylophilus</taxon>
    </lineage>
</organism>
<evidence type="ECO:0000313" key="2">
    <source>
        <dbReference type="Proteomes" id="UP000273278"/>
    </source>
</evidence>